<feature type="transmembrane region" description="Helical" evidence="1">
    <location>
        <begin position="375"/>
        <end position="400"/>
    </location>
</feature>
<feature type="transmembrane region" description="Helical" evidence="1">
    <location>
        <begin position="94"/>
        <end position="114"/>
    </location>
</feature>
<protein>
    <recommendedName>
        <fullName evidence="4">ABC-2 type transport system permease protein</fullName>
    </recommendedName>
</protein>
<organism evidence="2 3">
    <name type="scientific">Microbacterium album</name>
    <dbReference type="NCBI Taxonomy" id="2053191"/>
    <lineage>
        <taxon>Bacteria</taxon>
        <taxon>Bacillati</taxon>
        <taxon>Actinomycetota</taxon>
        <taxon>Actinomycetes</taxon>
        <taxon>Micrococcales</taxon>
        <taxon>Microbacteriaceae</taxon>
        <taxon>Microbacterium</taxon>
    </lineage>
</organism>
<gene>
    <name evidence="2" type="ORF">GCM10010921_11480</name>
</gene>
<accession>A0A917IEZ3</accession>
<name>A0A917IEZ3_9MICO</name>
<feature type="transmembrane region" description="Helical" evidence="1">
    <location>
        <begin position="449"/>
        <end position="472"/>
    </location>
</feature>
<keyword evidence="1" id="KW-0812">Transmembrane</keyword>
<keyword evidence="1" id="KW-1133">Transmembrane helix</keyword>
<proteinExistence type="predicted"/>
<dbReference type="Proteomes" id="UP000657592">
    <property type="component" value="Unassembled WGS sequence"/>
</dbReference>
<dbReference type="AlphaFoldDB" id="A0A917IEZ3"/>
<feature type="transmembrane region" description="Helical" evidence="1">
    <location>
        <begin position="406"/>
        <end position="428"/>
    </location>
</feature>
<feature type="transmembrane region" description="Helical" evidence="1">
    <location>
        <begin position="478"/>
        <end position="500"/>
    </location>
</feature>
<feature type="transmembrane region" description="Helical" evidence="1">
    <location>
        <begin position="126"/>
        <end position="148"/>
    </location>
</feature>
<keyword evidence="1" id="KW-0472">Membrane</keyword>
<evidence type="ECO:0000313" key="3">
    <source>
        <dbReference type="Proteomes" id="UP000657592"/>
    </source>
</evidence>
<feature type="transmembrane region" description="Helical" evidence="1">
    <location>
        <begin position="231"/>
        <end position="253"/>
    </location>
</feature>
<feature type="transmembrane region" description="Helical" evidence="1">
    <location>
        <begin position="301"/>
        <end position="321"/>
    </location>
</feature>
<dbReference type="EMBL" id="BMJY01000003">
    <property type="protein sequence ID" value="GGH39925.1"/>
    <property type="molecule type" value="Genomic_DNA"/>
</dbReference>
<keyword evidence="3" id="KW-1185">Reference proteome</keyword>
<feature type="transmembrane region" description="Helical" evidence="1">
    <location>
        <begin position="327"/>
        <end position="347"/>
    </location>
</feature>
<evidence type="ECO:0000256" key="1">
    <source>
        <dbReference type="SAM" id="Phobius"/>
    </source>
</evidence>
<sequence length="564" mass="58937">MDRGMISLKFAMLRNSSAGLRRAGWAIGAALVAATWYAAIAAPTEAVRHSVLTLVLALWMLGAMLGPVLMSGAGVLRADYFALLPVSRAALGRALLASVFVGVAAAYVLLALLAPLWHAALLGPETIAVALVGGALTWVFVISLSRLVYGALGAAMRTRLGIEIAGVQWGIVLASMFAGWMMVSVAMQSVPALLQHGLPQGPITTVLDVFPTSWTILAIEAAAAGDWAGTALLLGALLALTVACVAGTIALLVPREQRVQRRRGRPRSTALVAGGGMLPATPTGAVVMKELRQWRRDPWRALEASTAVWAGAVTGVFALLGGYTAPVGAFAGVIVAVMVALSGCNLYGQDGTAVWQNVVGEHEKSVRADVRGRQWAMALIFLPRALLVSAIFVVLAQAWWAIPFVVAALPATVGAASGAAILTSAVGVSPGVDPRRRVGPNDANGNISLHLWVALIATAIGVAPTAGMIVWSAVSGELWVMIAAAVVGVLNGFASAWLLGRVAIGYLSTRTVDVFSRIRYGRIFREQGGRGVLDVLASATLKGEQEALAAKQKEREKRLQRTRP</sequence>
<evidence type="ECO:0008006" key="4">
    <source>
        <dbReference type="Google" id="ProtNLM"/>
    </source>
</evidence>
<reference evidence="2" key="2">
    <citation type="submission" date="2020-09" db="EMBL/GenBank/DDBJ databases">
        <authorList>
            <person name="Sun Q."/>
            <person name="Zhou Y."/>
        </authorList>
    </citation>
    <scope>NUCLEOTIDE SEQUENCE</scope>
    <source>
        <strain evidence="2">CGMCC 1.15794</strain>
    </source>
</reference>
<comment type="caution">
    <text evidence="2">The sequence shown here is derived from an EMBL/GenBank/DDBJ whole genome shotgun (WGS) entry which is preliminary data.</text>
</comment>
<evidence type="ECO:0000313" key="2">
    <source>
        <dbReference type="EMBL" id="GGH39925.1"/>
    </source>
</evidence>
<feature type="transmembrane region" description="Helical" evidence="1">
    <location>
        <begin position="160"/>
        <end position="183"/>
    </location>
</feature>
<reference evidence="2" key="1">
    <citation type="journal article" date="2014" name="Int. J. Syst. Evol. Microbiol.">
        <title>Complete genome sequence of Corynebacterium casei LMG S-19264T (=DSM 44701T), isolated from a smear-ripened cheese.</title>
        <authorList>
            <consortium name="US DOE Joint Genome Institute (JGI-PGF)"/>
            <person name="Walter F."/>
            <person name="Albersmeier A."/>
            <person name="Kalinowski J."/>
            <person name="Ruckert C."/>
        </authorList>
    </citation>
    <scope>NUCLEOTIDE SEQUENCE</scope>
    <source>
        <strain evidence="2">CGMCC 1.15794</strain>
    </source>
</reference>
<feature type="transmembrane region" description="Helical" evidence="1">
    <location>
        <begin position="51"/>
        <end position="73"/>
    </location>
</feature>